<accession>A0ABS2TGD5</accession>
<organism evidence="1 2">
    <name type="scientific">Flaviflexus equikiangi</name>
    <dbReference type="NCBI Taxonomy" id="2758573"/>
    <lineage>
        <taxon>Bacteria</taxon>
        <taxon>Bacillati</taxon>
        <taxon>Actinomycetota</taxon>
        <taxon>Actinomycetes</taxon>
        <taxon>Actinomycetales</taxon>
        <taxon>Actinomycetaceae</taxon>
        <taxon>Flaviflexus</taxon>
    </lineage>
</organism>
<evidence type="ECO:0000313" key="2">
    <source>
        <dbReference type="Proteomes" id="UP000705983"/>
    </source>
</evidence>
<proteinExistence type="predicted"/>
<protein>
    <submittedName>
        <fullName evidence="1">Phage major capsid protein</fullName>
    </submittedName>
</protein>
<reference evidence="2" key="1">
    <citation type="submission" date="2021-02" db="EMBL/GenBank/DDBJ databases">
        <title>Leucobacter sp. CX169.</title>
        <authorList>
            <person name="Cheng Y."/>
        </authorList>
    </citation>
    <scope>NUCLEOTIDE SEQUENCE [LARGE SCALE GENOMIC DNA]</scope>
    <source>
        <strain evidence="2">JY899</strain>
    </source>
</reference>
<dbReference type="Proteomes" id="UP000705983">
    <property type="component" value="Unassembled WGS sequence"/>
</dbReference>
<dbReference type="EMBL" id="JAFFJS010000001">
    <property type="protein sequence ID" value="MBM9432344.1"/>
    <property type="molecule type" value="Genomic_DNA"/>
</dbReference>
<sequence>MAVYSSDLTGILPEQTLDGIIEGTKTRSTIIALSDQDPMKFGKVNLVTFDEDPAAEFVEEGGKKSSEDIKPGTAQAVPHKAVVTYRTSDEFMWANEDYQLGILDKFAEKAARALGRALDLGAYFRVNPKTGNEIGTWTNYVNATTNRVEIAADSDSELIVETAVGLLVPNGISATGIALSPQLAWDLATVRYSDGRKKYPELGYTITPTAFEGLSASTSTTVTGKARDKDTTDNGVRAIVGDFNEGLRWGIQREVPFQVIPYGDPDNTGRDLKGHNEVALRAEVVYAWYAFTDSFAVIENPPVGG</sequence>
<evidence type="ECO:0000313" key="1">
    <source>
        <dbReference type="EMBL" id="MBM9432344.1"/>
    </source>
</evidence>
<name>A0ABS2TGD5_9ACTO</name>
<keyword evidence="2" id="KW-1185">Reference proteome</keyword>
<comment type="caution">
    <text evidence="1">The sequence shown here is derived from an EMBL/GenBank/DDBJ whole genome shotgun (WGS) entry which is preliminary data.</text>
</comment>
<gene>
    <name evidence="1" type="ORF">JVW63_01280</name>
</gene>
<dbReference type="SUPFAM" id="SSF56563">
    <property type="entry name" value="Major capsid protein gp5"/>
    <property type="match status" value="1"/>
</dbReference>
<dbReference type="RefSeq" id="WP_187995919.1">
    <property type="nucleotide sequence ID" value="NZ_JACEXG010000001.1"/>
</dbReference>